<protein>
    <recommendedName>
        <fullName evidence="4">Transcription factor domain-containing protein</fullName>
    </recommendedName>
</protein>
<comment type="caution">
    <text evidence="2">The sequence shown here is derived from an EMBL/GenBank/DDBJ whole genome shotgun (WGS) entry which is preliminary data.</text>
</comment>
<gene>
    <name evidence="2" type="ORF">EUX98_g3454</name>
</gene>
<evidence type="ECO:0000313" key="2">
    <source>
        <dbReference type="EMBL" id="THH30719.1"/>
    </source>
</evidence>
<accession>A0A4S4MWH4</accession>
<proteinExistence type="predicted"/>
<reference evidence="2 3" key="1">
    <citation type="submission" date="2019-02" db="EMBL/GenBank/DDBJ databases">
        <title>Genome sequencing of the rare red list fungi Antrodiella citrinella (Flaviporus citrinellus).</title>
        <authorList>
            <person name="Buettner E."/>
            <person name="Kellner H."/>
        </authorList>
    </citation>
    <scope>NUCLEOTIDE SEQUENCE [LARGE SCALE GENOMIC DNA]</scope>
    <source>
        <strain evidence="2 3">DSM 108506</strain>
    </source>
</reference>
<evidence type="ECO:0000313" key="3">
    <source>
        <dbReference type="Proteomes" id="UP000308730"/>
    </source>
</evidence>
<evidence type="ECO:0008006" key="4">
    <source>
        <dbReference type="Google" id="ProtNLM"/>
    </source>
</evidence>
<dbReference type="AlphaFoldDB" id="A0A4S4MWH4"/>
<sequence length="447" mass="49432">MRMDPIDVVDVAAQSHVPTRPTRLSVLVEDLDAYTEPSRDTAYSLGSSSGSSHNPVSPSHYPPPRQEPIGHRPDPLIVTPSQDIAQFAQAPLYYKSAESVLTYVGHVPSAVISAPSDEYGYENDKNEHKPQIGAEPSLHFTRDTWWDALLSFYSGRSYGRAANSTTLTSAERDSTVQQVLTDLQQLFRASNYWFSFLNVSRFFTRLLDPLQRQRMQPSLVLGALAVSVFIHSSEREGGQKGRAWAMRLRDEAQSALEASVSTRSIDASLVHAAWLISFFEICAHPYHSSNRVQSTFAMLDSLIRTLSLTQVDKEDARVTTFASQLVPIVSSAPHTGPHLSHWDASTSQLHAEETASPCTCASYTLGHINPMAQQVTPLWLTTPAWGANWSEAEITKEECRRVVWSSMMLSAGHSSYTAANGSFSQMDLFINNPSNASDCMCQETIQC</sequence>
<evidence type="ECO:0000256" key="1">
    <source>
        <dbReference type="SAM" id="MobiDB-lite"/>
    </source>
</evidence>
<dbReference type="EMBL" id="SGPM01000070">
    <property type="protein sequence ID" value="THH30719.1"/>
    <property type="molecule type" value="Genomic_DNA"/>
</dbReference>
<dbReference type="Proteomes" id="UP000308730">
    <property type="component" value="Unassembled WGS sequence"/>
</dbReference>
<feature type="region of interest" description="Disordered" evidence="1">
    <location>
        <begin position="38"/>
        <end position="74"/>
    </location>
</feature>
<name>A0A4S4MWH4_9APHY</name>
<organism evidence="2 3">
    <name type="scientific">Antrodiella citrinella</name>
    <dbReference type="NCBI Taxonomy" id="2447956"/>
    <lineage>
        <taxon>Eukaryota</taxon>
        <taxon>Fungi</taxon>
        <taxon>Dikarya</taxon>
        <taxon>Basidiomycota</taxon>
        <taxon>Agaricomycotina</taxon>
        <taxon>Agaricomycetes</taxon>
        <taxon>Polyporales</taxon>
        <taxon>Steccherinaceae</taxon>
        <taxon>Antrodiella</taxon>
    </lineage>
</organism>
<feature type="compositionally biased region" description="Low complexity" evidence="1">
    <location>
        <begin position="44"/>
        <end position="59"/>
    </location>
</feature>
<keyword evidence="3" id="KW-1185">Reference proteome</keyword>
<dbReference type="OrthoDB" id="2123952at2759"/>